<accession>A0AAF1KS38</accession>
<reference evidence="1 2" key="1">
    <citation type="journal article" date="2018" name="Sci. Rep.">
        <title>Rhizobium tumorigenes sp. nov., a novel plant tumorigenic bacterium isolated from cane gall tumors on thornless blackberry.</title>
        <authorList>
            <person name="Kuzmanovi N."/>
            <person name="Smalla K."/>
            <person name="Gronow S."/>
            <person name="PuBawska J."/>
        </authorList>
    </citation>
    <scope>NUCLEOTIDE SEQUENCE [LARGE SCALE GENOMIC DNA]</scope>
    <source>
        <strain evidence="1 2">1078</strain>
    </source>
</reference>
<name>A0AAF1KS38_9HYPH</name>
<gene>
    <name evidence="1" type="ORF">PR017_21275</name>
</gene>
<dbReference type="RefSeq" id="WP_162604193.1">
    <property type="nucleotide sequence ID" value="NZ_CP117256.1"/>
</dbReference>
<keyword evidence="1" id="KW-0614">Plasmid</keyword>
<dbReference type="KEGG" id="rtu:PR017_21275"/>
<dbReference type="Proteomes" id="UP000249499">
    <property type="component" value="Plasmid pRt1078"/>
</dbReference>
<geneLocation type="plasmid" evidence="1 2">
    <name>pRt1078</name>
</geneLocation>
<evidence type="ECO:0000313" key="2">
    <source>
        <dbReference type="Proteomes" id="UP000249499"/>
    </source>
</evidence>
<dbReference type="AlphaFoldDB" id="A0AAF1KS38"/>
<dbReference type="EMBL" id="CP117256">
    <property type="protein sequence ID" value="WFR98160.1"/>
    <property type="molecule type" value="Genomic_DNA"/>
</dbReference>
<organism evidence="1 2">
    <name type="scientific">Rhizobium tumorigenes</name>
    <dbReference type="NCBI Taxonomy" id="2041385"/>
    <lineage>
        <taxon>Bacteria</taxon>
        <taxon>Pseudomonadati</taxon>
        <taxon>Pseudomonadota</taxon>
        <taxon>Alphaproteobacteria</taxon>
        <taxon>Hyphomicrobiales</taxon>
        <taxon>Rhizobiaceae</taxon>
        <taxon>Rhizobium/Agrobacterium group</taxon>
        <taxon>Rhizobium</taxon>
    </lineage>
</organism>
<keyword evidence="2" id="KW-1185">Reference proteome</keyword>
<protein>
    <submittedName>
        <fullName evidence="1">Uncharacterized protein</fullName>
    </submittedName>
</protein>
<reference evidence="2" key="2">
    <citation type="journal article" date="2023" name="MicrobiologyOpen">
        <title>Genomics of the tumorigenes clade of the family Rhizobiaceae and description of Rhizobium rhododendri sp. nov.</title>
        <authorList>
            <person name="Kuzmanovic N."/>
            <person name="diCenzo G.C."/>
            <person name="Bunk B."/>
            <person name="Sproeer C."/>
            <person name="Fruehling A."/>
            <person name="Neumann-Schaal M."/>
            <person name="Overmann J."/>
            <person name="Smalla K."/>
        </authorList>
    </citation>
    <scope>NUCLEOTIDE SEQUENCE [LARGE SCALE GENOMIC DNA]</scope>
    <source>
        <strain evidence="2">1078</strain>
        <plasmid evidence="2">pRt1078</plasmid>
    </source>
</reference>
<proteinExistence type="predicted"/>
<sequence>MATRFHNQFGHWQAKSNFDAEFEGLMEGASGEGRPIARLETLIVAIRADASATAFSLTDTMPYHQGTGF</sequence>
<evidence type="ECO:0000313" key="1">
    <source>
        <dbReference type="EMBL" id="WFR98160.1"/>
    </source>
</evidence>